<evidence type="ECO:0000313" key="1">
    <source>
        <dbReference type="EMBL" id="CAB4306511.1"/>
    </source>
</evidence>
<protein>
    <submittedName>
        <fullName evidence="1">Uncharacterized protein</fullName>
    </submittedName>
</protein>
<dbReference type="EMBL" id="CAEKKB010000004">
    <property type="protein sequence ID" value="CAB4306511.1"/>
    <property type="molecule type" value="Genomic_DNA"/>
</dbReference>
<proteinExistence type="predicted"/>
<sequence>MRHDVVVILNLYKIGLYGRGKKCGFLWWEVLLVLVPTLAEASNKYFYWSRSRLGSKNGTMEKAH</sequence>
<dbReference type="Proteomes" id="UP000507245">
    <property type="component" value="Unassembled WGS sequence"/>
</dbReference>
<name>A0A6J5X1C7_PRUAR</name>
<keyword evidence="2" id="KW-1185">Reference proteome</keyword>
<evidence type="ECO:0000313" key="2">
    <source>
        <dbReference type="Proteomes" id="UP000507245"/>
    </source>
</evidence>
<gene>
    <name evidence="1" type="ORF">ORAREDHAP_LOCUS24721</name>
</gene>
<organism evidence="1 2">
    <name type="scientific">Prunus armeniaca</name>
    <name type="common">Apricot</name>
    <name type="synonym">Armeniaca vulgaris</name>
    <dbReference type="NCBI Taxonomy" id="36596"/>
    <lineage>
        <taxon>Eukaryota</taxon>
        <taxon>Viridiplantae</taxon>
        <taxon>Streptophyta</taxon>
        <taxon>Embryophyta</taxon>
        <taxon>Tracheophyta</taxon>
        <taxon>Spermatophyta</taxon>
        <taxon>Magnoliopsida</taxon>
        <taxon>eudicotyledons</taxon>
        <taxon>Gunneridae</taxon>
        <taxon>Pentapetalae</taxon>
        <taxon>rosids</taxon>
        <taxon>fabids</taxon>
        <taxon>Rosales</taxon>
        <taxon>Rosaceae</taxon>
        <taxon>Amygdaloideae</taxon>
        <taxon>Amygdaleae</taxon>
        <taxon>Prunus</taxon>
    </lineage>
</organism>
<reference evidence="2" key="1">
    <citation type="journal article" date="2020" name="Genome Biol.">
        <title>Gamete binning: chromosome-level and haplotype-resolved genome assembly enabled by high-throughput single-cell sequencing of gamete genomes.</title>
        <authorList>
            <person name="Campoy J.A."/>
            <person name="Sun H."/>
            <person name="Goel M."/>
            <person name="Jiao W.-B."/>
            <person name="Folz-Donahue K."/>
            <person name="Wang N."/>
            <person name="Rubio M."/>
            <person name="Liu C."/>
            <person name="Kukat C."/>
            <person name="Ruiz D."/>
            <person name="Huettel B."/>
            <person name="Schneeberger K."/>
        </authorList>
    </citation>
    <scope>NUCLEOTIDE SEQUENCE [LARGE SCALE GENOMIC DNA]</scope>
    <source>
        <strain evidence="2">cv. Rojo Pasion</strain>
    </source>
</reference>
<dbReference type="AlphaFoldDB" id="A0A6J5X1C7"/>
<accession>A0A6J5X1C7</accession>